<dbReference type="GO" id="GO:0000287">
    <property type="term" value="F:magnesium ion binding"/>
    <property type="evidence" value="ECO:0007669"/>
    <property type="project" value="InterPro"/>
</dbReference>
<evidence type="ECO:0008006" key="7">
    <source>
        <dbReference type="Google" id="ProtNLM"/>
    </source>
</evidence>
<dbReference type="GO" id="GO:0008897">
    <property type="term" value="F:holo-[acyl-carrier-protein] synthase activity"/>
    <property type="evidence" value="ECO:0007669"/>
    <property type="project" value="InterPro"/>
</dbReference>
<protein>
    <recommendedName>
        <fullName evidence="7">4'-phosphopantetheinyl transferase domain-containing protein</fullName>
    </recommendedName>
</protein>
<dbReference type="Pfam" id="PF01648">
    <property type="entry name" value="ACPS"/>
    <property type="match status" value="1"/>
</dbReference>
<dbReference type="PANTHER" id="PTHR12215">
    <property type="entry name" value="PHOSPHOPANTETHEINE TRANSFERASE"/>
    <property type="match status" value="1"/>
</dbReference>
<dbReference type="InterPro" id="IPR050559">
    <property type="entry name" value="P-Pant_transferase_sf"/>
</dbReference>
<dbReference type="RefSeq" id="WP_068221333.1">
    <property type="nucleotide sequence ID" value="NZ_CP139724.1"/>
</dbReference>
<keyword evidence="2" id="KW-0808">Transferase</keyword>
<evidence type="ECO:0000313" key="5">
    <source>
        <dbReference type="EMBL" id="KYG75318.1"/>
    </source>
</evidence>
<dbReference type="OrthoDB" id="1190494at2"/>
<dbReference type="GO" id="GO:0005829">
    <property type="term" value="C:cytosol"/>
    <property type="evidence" value="ECO:0007669"/>
    <property type="project" value="TreeGrafter"/>
</dbReference>
<dbReference type="AlphaFoldDB" id="A0A150X9B8"/>
<dbReference type="GO" id="GO:0019878">
    <property type="term" value="P:lysine biosynthetic process via aminoadipic acid"/>
    <property type="evidence" value="ECO:0007669"/>
    <property type="project" value="TreeGrafter"/>
</dbReference>
<proteinExistence type="inferred from homology"/>
<dbReference type="InterPro" id="IPR041354">
    <property type="entry name" value="4PPT_N"/>
</dbReference>
<dbReference type="PANTHER" id="PTHR12215:SF10">
    <property type="entry name" value="L-AMINOADIPATE-SEMIALDEHYDE DEHYDROGENASE-PHOSPHOPANTETHEINYL TRANSFERASE"/>
    <property type="match status" value="1"/>
</dbReference>
<dbReference type="Proteomes" id="UP000075606">
    <property type="component" value="Unassembled WGS sequence"/>
</dbReference>
<reference evidence="5 6" key="1">
    <citation type="submission" date="2016-01" db="EMBL/GenBank/DDBJ databases">
        <title>Genome sequencing of Roseivirga spongicola UST030701-084.</title>
        <authorList>
            <person name="Selvaratnam C."/>
            <person name="Thevarajoo S."/>
            <person name="Goh K.M."/>
            <person name="Ee R."/>
            <person name="Chan K.-G."/>
            <person name="Chong C.S."/>
        </authorList>
    </citation>
    <scope>NUCLEOTIDE SEQUENCE [LARGE SCALE GENOMIC DNA]</scope>
    <source>
        <strain evidence="5 6">UST030701-084</strain>
    </source>
</reference>
<name>A0A150X9B8_9BACT</name>
<dbReference type="STRING" id="333140.AWW68_10995"/>
<dbReference type="SUPFAM" id="SSF56214">
    <property type="entry name" value="4'-phosphopantetheinyl transferase"/>
    <property type="match status" value="2"/>
</dbReference>
<evidence type="ECO:0000259" key="3">
    <source>
        <dbReference type="Pfam" id="PF01648"/>
    </source>
</evidence>
<sequence length="207" mass="23522">MPIIKKGLNEPNIQFAIWEITESENELFDALGSSIKDDEPLAEIKVESRRLESLAARCALQELLKPYGDFEIYKDQFGKPHLRDESIGLSISHAKGFAAAAINLDGDIGIDIEHERDQVVKIAHKFIHSTEREWVAQDIHRLTQVWSAKEALYKLHGRTKLAFAEQLITKNLDRELGEGKIIEKKEGVSLYKLYQPNETPLVTVIAY</sequence>
<dbReference type="Gene3D" id="3.90.470.20">
    <property type="entry name" value="4'-phosphopantetheinyl transferase domain"/>
    <property type="match status" value="1"/>
</dbReference>
<organism evidence="5 6">
    <name type="scientific">Roseivirga spongicola</name>
    <dbReference type="NCBI Taxonomy" id="333140"/>
    <lineage>
        <taxon>Bacteria</taxon>
        <taxon>Pseudomonadati</taxon>
        <taxon>Bacteroidota</taxon>
        <taxon>Cytophagia</taxon>
        <taxon>Cytophagales</taxon>
        <taxon>Roseivirgaceae</taxon>
        <taxon>Roseivirga</taxon>
    </lineage>
</organism>
<comment type="similarity">
    <text evidence="1">Belongs to the P-Pant transferase superfamily. Gsp/Sfp/HetI/AcpT family.</text>
</comment>
<feature type="domain" description="4'-phosphopantetheinyl transferase" evidence="3">
    <location>
        <begin position="108"/>
        <end position="158"/>
    </location>
</feature>
<dbReference type="InterPro" id="IPR037143">
    <property type="entry name" value="4-PPantetheinyl_Trfase_dom_sf"/>
</dbReference>
<keyword evidence="6" id="KW-1185">Reference proteome</keyword>
<gene>
    <name evidence="5" type="ORF">AWW68_10995</name>
</gene>
<evidence type="ECO:0000313" key="6">
    <source>
        <dbReference type="Proteomes" id="UP000075606"/>
    </source>
</evidence>
<dbReference type="InterPro" id="IPR008278">
    <property type="entry name" value="4-PPantetheinyl_Trfase_dom"/>
</dbReference>
<evidence type="ECO:0000256" key="2">
    <source>
        <dbReference type="ARBA" id="ARBA00022679"/>
    </source>
</evidence>
<evidence type="ECO:0000256" key="1">
    <source>
        <dbReference type="ARBA" id="ARBA00010990"/>
    </source>
</evidence>
<comment type="caution">
    <text evidence="5">The sequence shown here is derived from an EMBL/GenBank/DDBJ whole genome shotgun (WGS) entry which is preliminary data.</text>
</comment>
<feature type="domain" description="4'-phosphopantetheinyl transferase N-terminal" evidence="4">
    <location>
        <begin position="42"/>
        <end position="102"/>
    </location>
</feature>
<evidence type="ECO:0000259" key="4">
    <source>
        <dbReference type="Pfam" id="PF17837"/>
    </source>
</evidence>
<accession>A0A150X9B8</accession>
<dbReference type="Pfam" id="PF17837">
    <property type="entry name" value="4PPT_N"/>
    <property type="match status" value="1"/>
</dbReference>
<dbReference type="EMBL" id="LRPC01000023">
    <property type="protein sequence ID" value="KYG75318.1"/>
    <property type="molecule type" value="Genomic_DNA"/>
</dbReference>